<accession>A0A318JES2</accession>
<name>A0A318JES2_9BURK</name>
<dbReference type="PANTHER" id="PTHR35177:SF2">
    <property type="entry name" value="HYDROGENASE MATURATION FACTOR HYBG"/>
    <property type="match status" value="1"/>
</dbReference>
<dbReference type="PANTHER" id="PTHR35177">
    <property type="entry name" value="HYDROGENASE MATURATION FACTOR HYBG"/>
    <property type="match status" value="1"/>
</dbReference>
<dbReference type="EMBL" id="QJKB01000001">
    <property type="protein sequence ID" value="PXX47007.1"/>
    <property type="molecule type" value="Genomic_DNA"/>
</dbReference>
<dbReference type="GO" id="GO:0051604">
    <property type="term" value="P:protein maturation"/>
    <property type="evidence" value="ECO:0007669"/>
    <property type="project" value="TreeGrafter"/>
</dbReference>
<dbReference type="Gene3D" id="2.30.30.140">
    <property type="match status" value="1"/>
</dbReference>
<sequence length="92" mass="9781">MCLGIPGKIVSITDVEQQLGMVDVGGIQRAVDLSCVAQEGEELHGLIDSWVLVHVGFAMSVIDEAEAQATLAILNELGQMQEELVAMQEGDS</sequence>
<dbReference type="InterPro" id="IPR019812">
    <property type="entry name" value="Hydgase_assmbl_chp_CS"/>
</dbReference>
<protein>
    <submittedName>
        <fullName evidence="2">Hydrogenase maturation protein HypC</fullName>
    </submittedName>
</protein>
<dbReference type="AlphaFoldDB" id="A0A318JES2"/>
<organism evidence="2 3">
    <name type="scientific">Undibacterium pigrum</name>
    <dbReference type="NCBI Taxonomy" id="401470"/>
    <lineage>
        <taxon>Bacteria</taxon>
        <taxon>Pseudomonadati</taxon>
        <taxon>Pseudomonadota</taxon>
        <taxon>Betaproteobacteria</taxon>
        <taxon>Burkholderiales</taxon>
        <taxon>Oxalobacteraceae</taxon>
        <taxon>Undibacterium</taxon>
    </lineage>
</organism>
<dbReference type="PROSITE" id="PS01097">
    <property type="entry name" value="HUPF_HYPC"/>
    <property type="match status" value="1"/>
</dbReference>
<dbReference type="SUPFAM" id="SSF159127">
    <property type="entry name" value="HupF/HypC-like"/>
    <property type="match status" value="1"/>
</dbReference>
<dbReference type="Proteomes" id="UP000247792">
    <property type="component" value="Unassembled WGS sequence"/>
</dbReference>
<comment type="similarity">
    <text evidence="1">Belongs to the HupF/HypC family.</text>
</comment>
<evidence type="ECO:0000256" key="1">
    <source>
        <dbReference type="ARBA" id="ARBA00006018"/>
    </source>
</evidence>
<dbReference type="FunFam" id="2.30.30.140:FF:000022">
    <property type="entry name" value="Hydrogenase assembly chaperone HybG"/>
    <property type="match status" value="1"/>
</dbReference>
<proteinExistence type="inferred from homology"/>
<gene>
    <name evidence="2" type="ORF">DFR42_101583</name>
</gene>
<keyword evidence="3" id="KW-1185">Reference proteome</keyword>
<evidence type="ECO:0000313" key="2">
    <source>
        <dbReference type="EMBL" id="PXX47007.1"/>
    </source>
</evidence>
<evidence type="ECO:0000313" key="3">
    <source>
        <dbReference type="Proteomes" id="UP000247792"/>
    </source>
</evidence>
<dbReference type="GO" id="GO:0005506">
    <property type="term" value="F:iron ion binding"/>
    <property type="evidence" value="ECO:0007669"/>
    <property type="project" value="TreeGrafter"/>
</dbReference>
<dbReference type="OrthoDB" id="9806017at2"/>
<dbReference type="GO" id="GO:1902670">
    <property type="term" value="F:carbon dioxide binding"/>
    <property type="evidence" value="ECO:0007669"/>
    <property type="project" value="TreeGrafter"/>
</dbReference>
<dbReference type="PRINTS" id="PR00445">
    <property type="entry name" value="HUPFHYPC"/>
</dbReference>
<dbReference type="Pfam" id="PF01455">
    <property type="entry name" value="HupF_HypC"/>
    <property type="match status" value="1"/>
</dbReference>
<dbReference type="InterPro" id="IPR001109">
    <property type="entry name" value="Hydrogenase_HupF/HypC"/>
</dbReference>
<dbReference type="NCBIfam" id="TIGR00074">
    <property type="entry name" value="hypC_hupF"/>
    <property type="match status" value="1"/>
</dbReference>
<comment type="caution">
    <text evidence="2">The sequence shown here is derived from an EMBL/GenBank/DDBJ whole genome shotgun (WGS) entry which is preliminary data.</text>
</comment>
<reference evidence="2 3" key="1">
    <citation type="submission" date="2018-05" db="EMBL/GenBank/DDBJ databases">
        <title>Genomic Encyclopedia of Type Strains, Phase IV (KMG-IV): sequencing the most valuable type-strain genomes for metagenomic binning, comparative biology and taxonomic classification.</title>
        <authorList>
            <person name="Goeker M."/>
        </authorList>
    </citation>
    <scope>NUCLEOTIDE SEQUENCE [LARGE SCALE GENOMIC DNA]</scope>
    <source>
        <strain evidence="2 3">DSM 19792</strain>
    </source>
</reference>
<dbReference type="RefSeq" id="WP_110253433.1">
    <property type="nucleotide sequence ID" value="NZ_QJKB01000001.1"/>
</dbReference>